<name>B8JHA3_ANAD2</name>
<dbReference type="EMBL" id="CP001359">
    <property type="protein sequence ID" value="ACL64805.1"/>
    <property type="molecule type" value="Genomic_DNA"/>
</dbReference>
<dbReference type="HOGENOM" id="CLU_011276_9_5_7"/>
<dbReference type="InterPro" id="IPR036108">
    <property type="entry name" value="4pyrrol_syn_uPrphyn_synt_sf"/>
</dbReference>
<dbReference type="RefSeq" id="WP_012632749.1">
    <property type="nucleotide sequence ID" value="NC_011891.1"/>
</dbReference>
<feature type="domain" description="Tetrapyrrole biosynthesis uroporphyrinogen III synthase" evidence="1">
    <location>
        <begin position="26"/>
        <end position="253"/>
    </location>
</feature>
<dbReference type="KEGG" id="acp:A2cp1_1461"/>
<sequence>MPAAPARPLAGRTVVVTRGKGSEGKDALAARLEALGAEVRALPSIAFAPPADPAPLDAALRALDRFDWAVFTSANAVDRTVERLRALGLDPAALGRLRLAAVGPATAERLAAAVRAPDVVPVEAKGDVLARTLGDHIRGRRVLFPRPAEGRPETVAGLLAAGAELTAVEAYRTVPAPAEALAHLAGWLAAGEVAAVAFASPSAVAAVLAALGDRSALLRGVLIAAIGPTTADTLREAGLPVGAVPAHYTGRDLAEAIAERLGPG</sequence>
<dbReference type="Proteomes" id="UP000007089">
    <property type="component" value="Chromosome"/>
</dbReference>
<dbReference type="Gene3D" id="3.40.50.10090">
    <property type="match status" value="2"/>
</dbReference>
<accession>B8JHA3</accession>
<gene>
    <name evidence="2" type="ordered locus">A2cp1_1461</name>
</gene>
<dbReference type="CDD" id="cd06578">
    <property type="entry name" value="HemD"/>
    <property type="match status" value="1"/>
</dbReference>
<dbReference type="InterPro" id="IPR039793">
    <property type="entry name" value="UROS/Hem4"/>
</dbReference>
<dbReference type="PANTHER" id="PTHR40082">
    <property type="entry name" value="BLR5956 PROTEIN"/>
    <property type="match status" value="1"/>
</dbReference>
<reference evidence="2" key="1">
    <citation type="submission" date="2009-01" db="EMBL/GenBank/DDBJ databases">
        <title>Complete sequence of Anaeromyxobacter dehalogenans 2CP-1.</title>
        <authorList>
            <consortium name="US DOE Joint Genome Institute"/>
            <person name="Lucas S."/>
            <person name="Copeland A."/>
            <person name="Lapidus A."/>
            <person name="Glavina del Rio T."/>
            <person name="Dalin E."/>
            <person name="Tice H."/>
            <person name="Bruce D."/>
            <person name="Goodwin L."/>
            <person name="Pitluck S."/>
            <person name="Saunders E."/>
            <person name="Brettin T."/>
            <person name="Detter J.C."/>
            <person name="Han C."/>
            <person name="Larimer F."/>
            <person name="Land M."/>
            <person name="Hauser L."/>
            <person name="Kyrpides N."/>
            <person name="Ovchinnikova G."/>
            <person name="Beliaev A.S."/>
            <person name="Richardson P."/>
        </authorList>
    </citation>
    <scope>NUCLEOTIDE SEQUENCE</scope>
    <source>
        <strain evidence="2">2CP-1</strain>
    </source>
</reference>
<proteinExistence type="predicted"/>
<keyword evidence="3" id="KW-1185">Reference proteome</keyword>
<dbReference type="AlphaFoldDB" id="B8JHA3"/>
<evidence type="ECO:0000259" key="1">
    <source>
        <dbReference type="Pfam" id="PF02602"/>
    </source>
</evidence>
<dbReference type="PANTHER" id="PTHR40082:SF1">
    <property type="entry name" value="BLR5956 PROTEIN"/>
    <property type="match status" value="1"/>
</dbReference>
<dbReference type="GO" id="GO:0004852">
    <property type="term" value="F:uroporphyrinogen-III synthase activity"/>
    <property type="evidence" value="ECO:0007669"/>
    <property type="project" value="InterPro"/>
</dbReference>
<protein>
    <submittedName>
        <fullName evidence="2">Uroporphyrinogen III synthase HEM4</fullName>
    </submittedName>
</protein>
<dbReference type="GO" id="GO:0006780">
    <property type="term" value="P:uroporphyrinogen III biosynthetic process"/>
    <property type="evidence" value="ECO:0007669"/>
    <property type="project" value="InterPro"/>
</dbReference>
<dbReference type="SUPFAM" id="SSF69618">
    <property type="entry name" value="HemD-like"/>
    <property type="match status" value="1"/>
</dbReference>
<dbReference type="Pfam" id="PF02602">
    <property type="entry name" value="HEM4"/>
    <property type="match status" value="1"/>
</dbReference>
<evidence type="ECO:0000313" key="3">
    <source>
        <dbReference type="Proteomes" id="UP000007089"/>
    </source>
</evidence>
<dbReference type="InterPro" id="IPR003754">
    <property type="entry name" value="4pyrrol_synth_uPrphyn_synth"/>
</dbReference>
<organism evidence="2 3">
    <name type="scientific">Anaeromyxobacter dehalogenans (strain ATCC BAA-258 / DSM 21875 / 2CP-1)</name>
    <dbReference type="NCBI Taxonomy" id="455488"/>
    <lineage>
        <taxon>Bacteria</taxon>
        <taxon>Pseudomonadati</taxon>
        <taxon>Myxococcota</taxon>
        <taxon>Myxococcia</taxon>
        <taxon>Myxococcales</taxon>
        <taxon>Cystobacterineae</taxon>
        <taxon>Anaeromyxobacteraceae</taxon>
        <taxon>Anaeromyxobacter</taxon>
    </lineage>
</organism>
<evidence type="ECO:0000313" key="2">
    <source>
        <dbReference type="EMBL" id="ACL64805.1"/>
    </source>
</evidence>